<sequence length="264" mass="30136">MAWTVRKPCLEVMSKKIVISSQLNHFKKDRLCNIHYNHFVRHKCTHTINVEEFLSDFNKQQCVERLQKLSVPNVISKQPKIKAAVLVPLCIVDSELSLLYTLRKSNLRKHRGQVSFPGGVQDTSDNHLVCTALREAEEELNIPPNLVDVWGCGKPIIGTEFSVLPVLGFIGDINKLDIKPNPSEVELMFTLSLAHFCDSNNCRYTRFRFKDRGTYVIPVYLNRTCRIWGMTAAITHVTLSALLPDKYNFQLTQNAAYTHGNYNS</sequence>
<dbReference type="STRING" id="195883.A0A482XP27"/>
<reference evidence="8 9" key="1">
    <citation type="journal article" date="2017" name="Gigascience">
        <title>Genome sequence of the small brown planthopper, Laodelphax striatellus.</title>
        <authorList>
            <person name="Zhu J."/>
            <person name="Jiang F."/>
            <person name="Wang X."/>
            <person name="Yang P."/>
            <person name="Bao Y."/>
            <person name="Zhao W."/>
            <person name="Wang W."/>
            <person name="Lu H."/>
            <person name="Wang Q."/>
            <person name="Cui N."/>
            <person name="Li J."/>
            <person name="Chen X."/>
            <person name="Luo L."/>
            <person name="Yu J."/>
            <person name="Kang L."/>
            <person name="Cui F."/>
        </authorList>
    </citation>
    <scope>NUCLEOTIDE SEQUENCE [LARGE SCALE GENOMIC DNA]</scope>
    <source>
        <strain evidence="8">Lst14</strain>
    </source>
</reference>
<dbReference type="InterPro" id="IPR000086">
    <property type="entry name" value="NUDIX_hydrolase_dom"/>
</dbReference>
<dbReference type="AlphaFoldDB" id="A0A482XP27"/>
<dbReference type="SUPFAM" id="SSF55811">
    <property type="entry name" value="Nudix"/>
    <property type="match status" value="1"/>
</dbReference>
<dbReference type="Gene3D" id="3.90.79.10">
    <property type="entry name" value="Nucleoside Triphosphate Pyrophosphohydrolase"/>
    <property type="match status" value="1"/>
</dbReference>
<dbReference type="FunCoup" id="A0A482XP27">
    <property type="interactions" value="174"/>
</dbReference>
<comment type="caution">
    <text evidence="8">The sequence shown here is derived from an EMBL/GenBank/DDBJ whole genome shotgun (WGS) entry which is preliminary data.</text>
</comment>
<evidence type="ECO:0000256" key="6">
    <source>
        <dbReference type="ARBA" id="ARBA00023211"/>
    </source>
</evidence>
<evidence type="ECO:0000256" key="2">
    <source>
        <dbReference type="ARBA" id="ARBA00001946"/>
    </source>
</evidence>
<dbReference type="Proteomes" id="UP000291343">
    <property type="component" value="Unassembled WGS sequence"/>
</dbReference>
<dbReference type="InterPro" id="IPR045121">
    <property type="entry name" value="CoAse"/>
</dbReference>
<dbReference type="InterPro" id="IPR015797">
    <property type="entry name" value="NUDIX_hydrolase-like_dom_sf"/>
</dbReference>
<comment type="cofactor">
    <cofactor evidence="1">
        <name>Mn(2+)</name>
        <dbReference type="ChEBI" id="CHEBI:29035"/>
    </cofactor>
</comment>
<dbReference type="PANTHER" id="PTHR12992:SF11">
    <property type="entry name" value="MITOCHONDRIAL COENZYME A DIPHOSPHATASE NUDT8"/>
    <property type="match status" value="1"/>
</dbReference>
<accession>A0A482XP27</accession>
<evidence type="ECO:0000256" key="3">
    <source>
        <dbReference type="ARBA" id="ARBA00022723"/>
    </source>
</evidence>
<feature type="domain" description="Nudix hydrolase" evidence="7">
    <location>
        <begin position="80"/>
        <end position="215"/>
    </location>
</feature>
<keyword evidence="9" id="KW-1185">Reference proteome</keyword>
<protein>
    <recommendedName>
        <fullName evidence="7">Nudix hydrolase domain-containing protein</fullName>
    </recommendedName>
</protein>
<dbReference type="InParanoid" id="A0A482XP27"/>
<keyword evidence="3" id="KW-0479">Metal-binding</keyword>
<dbReference type="SMR" id="A0A482XP27"/>
<keyword evidence="4" id="KW-0378">Hydrolase</keyword>
<dbReference type="GO" id="GO:0046872">
    <property type="term" value="F:metal ion binding"/>
    <property type="evidence" value="ECO:0007669"/>
    <property type="project" value="UniProtKB-KW"/>
</dbReference>
<dbReference type="Pfam" id="PF00293">
    <property type="entry name" value="NUDIX"/>
    <property type="match status" value="1"/>
</dbReference>
<evidence type="ECO:0000256" key="4">
    <source>
        <dbReference type="ARBA" id="ARBA00022801"/>
    </source>
</evidence>
<gene>
    <name evidence="8" type="ORF">LSTR_LSTR005700</name>
</gene>
<dbReference type="PANTHER" id="PTHR12992">
    <property type="entry name" value="NUDIX HYDROLASE"/>
    <property type="match status" value="1"/>
</dbReference>
<proteinExistence type="predicted"/>
<comment type="cofactor">
    <cofactor evidence="2">
        <name>Mg(2+)</name>
        <dbReference type="ChEBI" id="CHEBI:18420"/>
    </cofactor>
</comment>
<keyword evidence="5" id="KW-0460">Magnesium</keyword>
<dbReference type="PROSITE" id="PS51462">
    <property type="entry name" value="NUDIX"/>
    <property type="match status" value="1"/>
</dbReference>
<evidence type="ECO:0000256" key="1">
    <source>
        <dbReference type="ARBA" id="ARBA00001936"/>
    </source>
</evidence>
<evidence type="ECO:0000256" key="5">
    <source>
        <dbReference type="ARBA" id="ARBA00022842"/>
    </source>
</evidence>
<evidence type="ECO:0000313" key="8">
    <source>
        <dbReference type="EMBL" id="RZF47683.1"/>
    </source>
</evidence>
<dbReference type="OrthoDB" id="206213at2759"/>
<organism evidence="8 9">
    <name type="scientific">Laodelphax striatellus</name>
    <name type="common">Small brown planthopper</name>
    <name type="synonym">Delphax striatella</name>
    <dbReference type="NCBI Taxonomy" id="195883"/>
    <lineage>
        <taxon>Eukaryota</taxon>
        <taxon>Metazoa</taxon>
        <taxon>Ecdysozoa</taxon>
        <taxon>Arthropoda</taxon>
        <taxon>Hexapoda</taxon>
        <taxon>Insecta</taxon>
        <taxon>Pterygota</taxon>
        <taxon>Neoptera</taxon>
        <taxon>Paraneoptera</taxon>
        <taxon>Hemiptera</taxon>
        <taxon>Auchenorrhyncha</taxon>
        <taxon>Fulgoroidea</taxon>
        <taxon>Delphacidae</taxon>
        <taxon>Criomorphinae</taxon>
        <taxon>Laodelphax</taxon>
    </lineage>
</organism>
<evidence type="ECO:0000259" key="7">
    <source>
        <dbReference type="PROSITE" id="PS51462"/>
    </source>
</evidence>
<dbReference type="GO" id="GO:0010945">
    <property type="term" value="F:coenzyme A diphosphatase activity"/>
    <property type="evidence" value="ECO:0007669"/>
    <property type="project" value="InterPro"/>
</dbReference>
<name>A0A482XP27_LAOST</name>
<evidence type="ECO:0000313" key="9">
    <source>
        <dbReference type="Proteomes" id="UP000291343"/>
    </source>
</evidence>
<dbReference type="CDD" id="cd03426">
    <property type="entry name" value="NUDIX_CoAse_Nudt7"/>
    <property type="match status" value="1"/>
</dbReference>
<dbReference type="EMBL" id="QKKF02003429">
    <property type="protein sequence ID" value="RZF47683.1"/>
    <property type="molecule type" value="Genomic_DNA"/>
</dbReference>
<keyword evidence="6" id="KW-0464">Manganese</keyword>